<organism evidence="2 3">
    <name type="scientific">Iphiclides podalirius</name>
    <name type="common">scarce swallowtail</name>
    <dbReference type="NCBI Taxonomy" id="110791"/>
    <lineage>
        <taxon>Eukaryota</taxon>
        <taxon>Metazoa</taxon>
        <taxon>Ecdysozoa</taxon>
        <taxon>Arthropoda</taxon>
        <taxon>Hexapoda</taxon>
        <taxon>Insecta</taxon>
        <taxon>Pterygota</taxon>
        <taxon>Neoptera</taxon>
        <taxon>Endopterygota</taxon>
        <taxon>Lepidoptera</taxon>
        <taxon>Glossata</taxon>
        <taxon>Ditrysia</taxon>
        <taxon>Papilionoidea</taxon>
        <taxon>Papilionidae</taxon>
        <taxon>Papilioninae</taxon>
        <taxon>Iphiclides</taxon>
    </lineage>
</organism>
<protein>
    <submittedName>
        <fullName evidence="2">Uncharacterized protein</fullName>
    </submittedName>
</protein>
<reference evidence="2" key="1">
    <citation type="submission" date="2022-03" db="EMBL/GenBank/DDBJ databases">
        <authorList>
            <person name="Martin H S."/>
        </authorList>
    </citation>
    <scope>NUCLEOTIDE SEQUENCE</scope>
</reference>
<evidence type="ECO:0000313" key="3">
    <source>
        <dbReference type="Proteomes" id="UP000837857"/>
    </source>
</evidence>
<feature type="non-terminal residue" evidence="2">
    <location>
        <position position="1"/>
    </location>
</feature>
<sequence length="136" mass="15115">MSTYATTPSIRHEGGASGDTSIPGHRGGLLERGTRALIDIYILTRRNLSISIKALAPGPHLNRCLDTNMKHVENYLRPSVQNCDPYVPEGAMSPRQFQAKASQEEVGSEPTRPALPYLKLTLTRTPQIYNHKSYVR</sequence>
<evidence type="ECO:0000256" key="1">
    <source>
        <dbReference type="SAM" id="MobiDB-lite"/>
    </source>
</evidence>
<dbReference type="Proteomes" id="UP000837857">
    <property type="component" value="Chromosome 1"/>
</dbReference>
<keyword evidence="3" id="KW-1185">Reference proteome</keyword>
<gene>
    <name evidence="2" type="ORF">IPOD504_LOCUS174</name>
</gene>
<accession>A0ABN8HSE8</accession>
<dbReference type="EMBL" id="OW152813">
    <property type="protein sequence ID" value="CAH2034534.1"/>
    <property type="molecule type" value="Genomic_DNA"/>
</dbReference>
<proteinExistence type="predicted"/>
<name>A0ABN8HSE8_9NEOP</name>
<feature type="region of interest" description="Disordered" evidence="1">
    <location>
        <begin position="1"/>
        <end position="28"/>
    </location>
</feature>
<evidence type="ECO:0000313" key="2">
    <source>
        <dbReference type="EMBL" id="CAH2034534.1"/>
    </source>
</evidence>